<organism evidence="1 2">
    <name type="scientific">Sclerotinia sclerotiorum (strain ATCC 18683 / 1980 / Ss-1)</name>
    <name type="common">White mold</name>
    <name type="synonym">Whetzelinia sclerotiorum</name>
    <dbReference type="NCBI Taxonomy" id="665079"/>
    <lineage>
        <taxon>Eukaryota</taxon>
        <taxon>Fungi</taxon>
        <taxon>Dikarya</taxon>
        <taxon>Ascomycota</taxon>
        <taxon>Pezizomycotina</taxon>
        <taxon>Leotiomycetes</taxon>
        <taxon>Helotiales</taxon>
        <taxon>Sclerotiniaceae</taxon>
        <taxon>Sclerotinia</taxon>
    </lineage>
</organism>
<evidence type="ECO:0000313" key="2">
    <source>
        <dbReference type="Proteomes" id="UP000001312"/>
    </source>
</evidence>
<dbReference type="eggNOG" id="ENOG502SSB5">
    <property type="taxonomic scope" value="Eukaryota"/>
</dbReference>
<sequence length="369" mass="41483">MTESKQRVFLDLPDPDMETANLKAATNLSRSELIEKAVTDRGDEFFDAKAPAYLPKEEEAFNIGIHEFWGRDQALRDDQTNNAVNAALPFAPEWIRQLYSEGKQQWGYICLYDAEAQKLDAERLEIFQSALYSFFEHALRFNGSKDIINGKWRYMTFNAPDTAFAPPATSLQDKESNGGSAGQDTGALFPKAFQEILENPETYQRREDVVPTDEYIGNLENGIADSGFLTNTFSYLIQEKMVHFERGSKASGIILVLSSLKGEVNHTSVSAILFFNGFSKTGSCSRRAGAIVRGKKFGWYLAPTVGDSDDPRYFLLPASLHNYGPEIAIWIIKVITTDDSVIGELFPRYLETGQSYMQALRLSLITFNY</sequence>
<dbReference type="Proteomes" id="UP000001312">
    <property type="component" value="Unassembled WGS sequence"/>
</dbReference>
<dbReference type="EMBL" id="CH476621">
    <property type="protein sequence ID" value="EDN91115.1"/>
    <property type="molecule type" value="Genomic_DNA"/>
</dbReference>
<reference evidence="2" key="1">
    <citation type="journal article" date="2011" name="PLoS Genet.">
        <title>Genomic analysis of the necrotrophic fungal pathogens Sclerotinia sclerotiorum and Botrytis cinerea.</title>
        <authorList>
            <person name="Amselem J."/>
            <person name="Cuomo C.A."/>
            <person name="van Kan J.A."/>
            <person name="Viaud M."/>
            <person name="Benito E.P."/>
            <person name="Couloux A."/>
            <person name="Coutinho P.M."/>
            <person name="de Vries R.P."/>
            <person name="Dyer P.S."/>
            <person name="Fillinger S."/>
            <person name="Fournier E."/>
            <person name="Gout L."/>
            <person name="Hahn M."/>
            <person name="Kohn L."/>
            <person name="Lapalu N."/>
            <person name="Plummer K.M."/>
            <person name="Pradier J.M."/>
            <person name="Quevillon E."/>
            <person name="Sharon A."/>
            <person name="Simon A."/>
            <person name="ten Have A."/>
            <person name="Tudzynski B."/>
            <person name="Tudzynski P."/>
            <person name="Wincker P."/>
            <person name="Andrew M."/>
            <person name="Anthouard V."/>
            <person name="Beever R.E."/>
            <person name="Beffa R."/>
            <person name="Benoit I."/>
            <person name="Bouzid O."/>
            <person name="Brault B."/>
            <person name="Chen Z."/>
            <person name="Choquer M."/>
            <person name="Collemare J."/>
            <person name="Cotton P."/>
            <person name="Danchin E.G."/>
            <person name="Da Silva C."/>
            <person name="Gautier A."/>
            <person name="Giraud C."/>
            <person name="Giraud T."/>
            <person name="Gonzalez C."/>
            <person name="Grossetete S."/>
            <person name="Guldener U."/>
            <person name="Henrissat B."/>
            <person name="Howlett B.J."/>
            <person name="Kodira C."/>
            <person name="Kretschmer M."/>
            <person name="Lappartient A."/>
            <person name="Leroch M."/>
            <person name="Levis C."/>
            <person name="Mauceli E."/>
            <person name="Neuveglise C."/>
            <person name="Oeser B."/>
            <person name="Pearson M."/>
            <person name="Poulain J."/>
            <person name="Poussereau N."/>
            <person name="Quesneville H."/>
            <person name="Rascle C."/>
            <person name="Schumacher J."/>
            <person name="Segurens B."/>
            <person name="Sexton A."/>
            <person name="Silva E."/>
            <person name="Sirven C."/>
            <person name="Soanes D.M."/>
            <person name="Talbot N.J."/>
            <person name="Templeton M."/>
            <person name="Yandava C."/>
            <person name="Yarden O."/>
            <person name="Zeng Q."/>
            <person name="Rollins J.A."/>
            <person name="Lebrun M.H."/>
            <person name="Dickman M."/>
        </authorList>
    </citation>
    <scope>NUCLEOTIDE SEQUENCE [LARGE SCALE GENOMIC DNA]</scope>
    <source>
        <strain evidence="2">ATCC 18683 / 1980 / Ss-1</strain>
    </source>
</reference>
<name>A7E5E3_SCLS1</name>
<dbReference type="KEGG" id="ssl:SS1G_00518"/>
<accession>A7E5E3</accession>
<proteinExistence type="predicted"/>
<dbReference type="AlphaFoldDB" id="A7E5E3"/>
<evidence type="ECO:0000313" key="1">
    <source>
        <dbReference type="EMBL" id="EDN91115.1"/>
    </source>
</evidence>
<dbReference type="HOGENOM" id="CLU_750401_0_0_1"/>
<keyword evidence="2" id="KW-1185">Reference proteome</keyword>
<gene>
    <name evidence="1" type="ORF">SS1G_00518</name>
</gene>
<dbReference type="RefSeq" id="XP_001598429.1">
    <property type="nucleotide sequence ID" value="XM_001598379.1"/>
</dbReference>
<dbReference type="InParanoid" id="A7E5E3"/>
<dbReference type="GeneID" id="5495197"/>
<protein>
    <submittedName>
        <fullName evidence="1">Uncharacterized protein</fullName>
    </submittedName>
</protein>